<dbReference type="EMBL" id="KE344035">
    <property type="protein sequence ID" value="EXB51248.1"/>
    <property type="molecule type" value="Genomic_DNA"/>
</dbReference>
<dbReference type="AlphaFoldDB" id="W9QRC1"/>
<sequence length="80" mass="9347">MEKSCDGSPYKRKVTSNRYNVLNWWEDEGEESGVERSVESYWVDNGSVYENVPQTKSYRNCRAHSELTRAIKPSERDKAL</sequence>
<dbReference type="Proteomes" id="UP000030645">
    <property type="component" value="Unassembled WGS sequence"/>
</dbReference>
<gene>
    <name evidence="1" type="ORF">L484_019241</name>
</gene>
<evidence type="ECO:0000313" key="2">
    <source>
        <dbReference type="Proteomes" id="UP000030645"/>
    </source>
</evidence>
<accession>W9QRC1</accession>
<reference evidence="2" key="1">
    <citation type="submission" date="2013-01" db="EMBL/GenBank/DDBJ databases">
        <title>Draft Genome Sequence of a Mulberry Tree, Morus notabilis C.K. Schneid.</title>
        <authorList>
            <person name="He N."/>
            <person name="Zhao S."/>
        </authorList>
    </citation>
    <scope>NUCLEOTIDE SEQUENCE</scope>
</reference>
<proteinExistence type="predicted"/>
<evidence type="ECO:0000313" key="1">
    <source>
        <dbReference type="EMBL" id="EXB51248.1"/>
    </source>
</evidence>
<organism evidence="1 2">
    <name type="scientific">Morus notabilis</name>
    <dbReference type="NCBI Taxonomy" id="981085"/>
    <lineage>
        <taxon>Eukaryota</taxon>
        <taxon>Viridiplantae</taxon>
        <taxon>Streptophyta</taxon>
        <taxon>Embryophyta</taxon>
        <taxon>Tracheophyta</taxon>
        <taxon>Spermatophyta</taxon>
        <taxon>Magnoliopsida</taxon>
        <taxon>eudicotyledons</taxon>
        <taxon>Gunneridae</taxon>
        <taxon>Pentapetalae</taxon>
        <taxon>rosids</taxon>
        <taxon>fabids</taxon>
        <taxon>Rosales</taxon>
        <taxon>Moraceae</taxon>
        <taxon>Moreae</taxon>
        <taxon>Morus</taxon>
    </lineage>
</organism>
<protein>
    <submittedName>
        <fullName evidence="1">Uncharacterized protein</fullName>
    </submittedName>
</protein>
<name>W9QRC1_9ROSA</name>
<keyword evidence="2" id="KW-1185">Reference proteome</keyword>